<evidence type="ECO:0000313" key="8">
    <source>
        <dbReference type="Proteomes" id="UP000609651"/>
    </source>
</evidence>
<dbReference type="PANTHER" id="PTHR11814">
    <property type="entry name" value="SULFATE TRANSPORTER"/>
    <property type="match status" value="1"/>
</dbReference>
<keyword evidence="4 5" id="KW-0472">Membrane</keyword>
<dbReference type="Pfam" id="PF01740">
    <property type="entry name" value="STAS"/>
    <property type="match status" value="1"/>
</dbReference>
<protein>
    <submittedName>
        <fullName evidence="7">Bicarbonate transporter BicA</fullName>
    </submittedName>
</protein>
<dbReference type="Pfam" id="PF00916">
    <property type="entry name" value="Sulfate_transp"/>
    <property type="match status" value="1"/>
</dbReference>
<dbReference type="InterPro" id="IPR036513">
    <property type="entry name" value="STAS_dom_sf"/>
</dbReference>
<reference evidence="7 8" key="1">
    <citation type="journal article" date="2020" name="Syst. Appl. Microbiol.">
        <title>Alienimonas chondri sp. nov., a novel planctomycete isolated from the biofilm of the red alga Chondrus crispus.</title>
        <authorList>
            <person name="Vitorino I."/>
            <person name="Albuquerque L."/>
            <person name="Wiegand S."/>
            <person name="Kallscheuer N."/>
            <person name="da Costa M.S."/>
            <person name="Lobo-da-Cunha A."/>
            <person name="Jogler C."/>
            <person name="Lage O.M."/>
        </authorList>
    </citation>
    <scope>NUCLEOTIDE SEQUENCE [LARGE SCALE GENOMIC DNA]</scope>
    <source>
        <strain evidence="7 8">LzC2</strain>
    </source>
</reference>
<sequence>MAYDWKNLKGDLFGGLVAGIIALPLALAFGVQSGLGAEAGLYGGIAVGIFAALLGGTRTQASGPTGPMTVVSASIVVYAISAAGDLKSGLGIVLLSFLAGGVFQIGLGLLGVGRYVRYFPYPVVSGFMSGVGVIIILLQLWPLLGEKSPKSTLGVVTKFGESDWQINWAAVGLGLFTLVVNYLFPKVTKKVPSVLVALLAGTGAALLLGLDVPTIDDIPSGLPAPQFDALFDVAAEHYLFVLQSGLTLALLGSIDSLLTSVIADNLTRDRHDSRRELIGQGVGNAIAAVFGGIPGAGATKGTVVNINAGAKTRLSGVTHGLFQLAALLGAGALVSYIPLSVLAGLLISVGIAIIDTKGLKHLTDVPKADAAVLLVVFVWTVFGNLIHAVAAGVVLASVLFMKKAADLIEAGSTVSPLDPEPVWEDESAGAQTEAAAGTAAAGLPAAEEGVFVKHLYGPLFFGFSAGFRDLVETLPAEAEVVVIRGERVPYIDQSGLYTLEDAALALTRKGKSVVLTGFRGQPLDMLRRVELIPGLIPEARVFDTFADFRAWLRAGKPEPAEEANASS</sequence>
<evidence type="ECO:0000313" key="7">
    <source>
        <dbReference type="EMBL" id="NNJ24366.1"/>
    </source>
</evidence>
<feature type="domain" description="STAS" evidence="6">
    <location>
        <begin position="448"/>
        <end position="552"/>
    </location>
</feature>
<feature type="transmembrane region" description="Helical" evidence="5">
    <location>
        <begin position="191"/>
        <end position="210"/>
    </location>
</feature>
<proteinExistence type="predicted"/>
<feature type="transmembrane region" description="Helical" evidence="5">
    <location>
        <begin position="238"/>
        <end position="263"/>
    </location>
</feature>
<dbReference type="Gene3D" id="3.30.750.24">
    <property type="entry name" value="STAS domain"/>
    <property type="match status" value="1"/>
</dbReference>
<keyword evidence="2 5" id="KW-0812">Transmembrane</keyword>
<gene>
    <name evidence="7" type="primary">bicA</name>
    <name evidence="7" type="ORF">LzC2_04230</name>
</gene>
<dbReference type="InterPro" id="IPR001902">
    <property type="entry name" value="SLC26A/SulP_fam"/>
</dbReference>
<dbReference type="SUPFAM" id="SSF52091">
    <property type="entry name" value="SpoIIaa-like"/>
    <property type="match status" value="1"/>
</dbReference>
<feature type="transmembrane region" description="Helical" evidence="5">
    <location>
        <begin position="321"/>
        <end position="354"/>
    </location>
</feature>
<evidence type="ECO:0000256" key="3">
    <source>
        <dbReference type="ARBA" id="ARBA00022989"/>
    </source>
</evidence>
<feature type="transmembrane region" description="Helical" evidence="5">
    <location>
        <begin position="124"/>
        <end position="144"/>
    </location>
</feature>
<feature type="transmembrane region" description="Helical" evidence="5">
    <location>
        <begin position="68"/>
        <end position="84"/>
    </location>
</feature>
<accession>A0ABX1VA97</accession>
<dbReference type="CDD" id="cd07042">
    <property type="entry name" value="STAS_SulP_like_sulfate_transporter"/>
    <property type="match status" value="1"/>
</dbReference>
<comment type="caution">
    <text evidence="7">The sequence shown here is derived from an EMBL/GenBank/DDBJ whole genome shotgun (WGS) entry which is preliminary data.</text>
</comment>
<evidence type="ECO:0000256" key="4">
    <source>
        <dbReference type="ARBA" id="ARBA00023136"/>
    </source>
</evidence>
<feature type="transmembrane region" description="Helical" evidence="5">
    <location>
        <begin position="12"/>
        <end position="33"/>
    </location>
</feature>
<keyword evidence="8" id="KW-1185">Reference proteome</keyword>
<feature type="transmembrane region" description="Helical" evidence="5">
    <location>
        <begin position="39"/>
        <end position="56"/>
    </location>
</feature>
<keyword evidence="3 5" id="KW-1133">Transmembrane helix</keyword>
<evidence type="ECO:0000256" key="2">
    <source>
        <dbReference type="ARBA" id="ARBA00022692"/>
    </source>
</evidence>
<name>A0ABX1VA97_9PLAN</name>
<organism evidence="7 8">
    <name type="scientific">Alienimonas chondri</name>
    <dbReference type="NCBI Taxonomy" id="2681879"/>
    <lineage>
        <taxon>Bacteria</taxon>
        <taxon>Pseudomonadati</taxon>
        <taxon>Planctomycetota</taxon>
        <taxon>Planctomycetia</taxon>
        <taxon>Planctomycetales</taxon>
        <taxon>Planctomycetaceae</taxon>
        <taxon>Alienimonas</taxon>
    </lineage>
</organism>
<feature type="transmembrane region" description="Helical" evidence="5">
    <location>
        <begin position="164"/>
        <end position="184"/>
    </location>
</feature>
<dbReference type="EMBL" id="WTPX01000007">
    <property type="protein sequence ID" value="NNJ24366.1"/>
    <property type="molecule type" value="Genomic_DNA"/>
</dbReference>
<dbReference type="InterPro" id="IPR002645">
    <property type="entry name" value="STAS_dom"/>
</dbReference>
<evidence type="ECO:0000256" key="5">
    <source>
        <dbReference type="SAM" id="Phobius"/>
    </source>
</evidence>
<dbReference type="InterPro" id="IPR011547">
    <property type="entry name" value="SLC26A/SulP_dom"/>
</dbReference>
<feature type="transmembrane region" description="Helical" evidence="5">
    <location>
        <begin position="374"/>
        <end position="400"/>
    </location>
</feature>
<comment type="subcellular location">
    <subcellularLocation>
        <location evidence="1">Membrane</location>
        <topology evidence="1">Multi-pass membrane protein</topology>
    </subcellularLocation>
</comment>
<evidence type="ECO:0000256" key="1">
    <source>
        <dbReference type="ARBA" id="ARBA00004141"/>
    </source>
</evidence>
<evidence type="ECO:0000259" key="6">
    <source>
        <dbReference type="PROSITE" id="PS50801"/>
    </source>
</evidence>
<dbReference type="Proteomes" id="UP000609651">
    <property type="component" value="Unassembled WGS sequence"/>
</dbReference>
<feature type="transmembrane region" description="Helical" evidence="5">
    <location>
        <begin position="90"/>
        <end position="112"/>
    </location>
</feature>
<dbReference type="RefSeq" id="WP_171183232.1">
    <property type="nucleotide sequence ID" value="NZ_WTPX01000007.1"/>
</dbReference>
<dbReference type="PROSITE" id="PS50801">
    <property type="entry name" value="STAS"/>
    <property type="match status" value="1"/>
</dbReference>